<dbReference type="CDD" id="cd02503">
    <property type="entry name" value="MobA"/>
    <property type="match status" value="1"/>
</dbReference>
<dbReference type="InterPro" id="IPR038987">
    <property type="entry name" value="MoeA-like"/>
</dbReference>
<dbReference type="Gene3D" id="3.90.105.10">
    <property type="entry name" value="Molybdopterin biosynthesis moea protein, domain 2"/>
    <property type="match status" value="1"/>
</dbReference>
<dbReference type="PANTHER" id="PTHR10192:SF5">
    <property type="entry name" value="GEPHYRIN"/>
    <property type="match status" value="1"/>
</dbReference>
<dbReference type="GO" id="GO:0061599">
    <property type="term" value="F:molybdopterin molybdotransferase activity"/>
    <property type="evidence" value="ECO:0007669"/>
    <property type="project" value="UniProtKB-UniRule"/>
</dbReference>
<dbReference type="CDD" id="cd00887">
    <property type="entry name" value="MoeA"/>
    <property type="match status" value="1"/>
</dbReference>
<evidence type="ECO:0000259" key="12">
    <source>
        <dbReference type="SMART" id="SM00852"/>
    </source>
</evidence>
<dbReference type="GO" id="GO:0046872">
    <property type="term" value="F:metal ion binding"/>
    <property type="evidence" value="ECO:0007669"/>
    <property type="project" value="UniProtKB-UniRule"/>
</dbReference>
<comment type="pathway">
    <text evidence="2 10">Cofactor biosynthesis; molybdopterin biosynthesis.</text>
</comment>
<evidence type="ECO:0000256" key="8">
    <source>
        <dbReference type="ARBA" id="ARBA00023150"/>
    </source>
</evidence>
<comment type="catalytic activity">
    <reaction evidence="9">
        <text>adenylyl-molybdopterin + molybdate = Mo-molybdopterin + AMP + H(+)</text>
        <dbReference type="Rhea" id="RHEA:35047"/>
        <dbReference type="ChEBI" id="CHEBI:15378"/>
        <dbReference type="ChEBI" id="CHEBI:36264"/>
        <dbReference type="ChEBI" id="CHEBI:62727"/>
        <dbReference type="ChEBI" id="CHEBI:71302"/>
        <dbReference type="ChEBI" id="CHEBI:456215"/>
        <dbReference type="EC" id="2.10.1.1"/>
    </reaction>
</comment>
<reference evidence="13 14" key="1">
    <citation type="submission" date="2019-08" db="EMBL/GenBank/DDBJ databases">
        <title>In-depth cultivation of the pig gut microbiome towards novel bacterial diversity and tailored functional studies.</title>
        <authorList>
            <person name="Wylensek D."/>
            <person name="Hitch T.C.A."/>
            <person name="Clavel T."/>
        </authorList>
    </citation>
    <scope>NUCLEOTIDE SEQUENCE [LARGE SCALE GENOMIC DNA]</scope>
    <source>
        <strain evidence="13 14">BL-389-WT-3D</strain>
    </source>
</reference>
<gene>
    <name evidence="13" type="ORF">FYJ37_05025</name>
</gene>
<dbReference type="InterPro" id="IPR036425">
    <property type="entry name" value="MoaB/Mog-like_dom_sf"/>
</dbReference>
<protein>
    <recommendedName>
        <fullName evidence="5 10">Molybdopterin molybdenumtransferase</fullName>
        <ecNumber evidence="4 10">2.10.1.1</ecNumber>
    </recommendedName>
</protein>
<evidence type="ECO:0000256" key="7">
    <source>
        <dbReference type="ARBA" id="ARBA00023134"/>
    </source>
</evidence>
<dbReference type="SUPFAM" id="SSF63867">
    <property type="entry name" value="MoeA C-terminal domain-like"/>
    <property type="match status" value="1"/>
</dbReference>
<dbReference type="GO" id="GO:0005525">
    <property type="term" value="F:GTP binding"/>
    <property type="evidence" value="ECO:0007669"/>
    <property type="project" value="UniProtKB-KW"/>
</dbReference>
<dbReference type="Gene3D" id="3.40.980.10">
    <property type="entry name" value="MoaB/Mog-like domain"/>
    <property type="match status" value="1"/>
</dbReference>
<dbReference type="Gene3D" id="2.170.190.11">
    <property type="entry name" value="Molybdopterin biosynthesis moea protein, domain 3"/>
    <property type="match status" value="1"/>
</dbReference>
<feature type="region of interest" description="Disordered" evidence="11">
    <location>
        <begin position="244"/>
        <end position="273"/>
    </location>
</feature>
<sequence length="602" mass="66285">MAVIKMKDHIMEKEIAGYILAGGDNRRMSGRKKALLTYQNQTFYAHIKERMPAFMNVYLSVEQAAPYEALDADLVIDQYADMGPLGGILSGLEKCGADALLVVPCDMIPFPGDMALWMAEQYRKTGRPVIPCVKGRILSFPGIYTKKMWPTLKQMEEAKDYRIRKVWETLRIPYEKVPVEDHGWKIANINSEEDYSLLTGAKINISLEEALKILEQHITRITDTQVVGLIEAVGRRTAQDLYSPIDQPPFARSPLDGYALRSEDSKGASPENSAELNVVDEILAGSYSPRRIGPKEAVRIMTGAPIPEGADAVIRQEDTDYGEEMVHIFKQVNPYDNYCFQGEDYQAGACLVHKGERMNAANTALAASMGYDSVAVFREPRIAIIATGDELRMPGEDLEAGQIYTTNQFLLAGRLMELGIAQMTTRKAPDAPAKVAACIKELAENHDLIITSGGVSVGKKDIMHDVAENLGCRKLFWRIRFKPGTPAMAFMYDSTCVLCLSGNPFGAGAGMELLVRPALSYLTGDAGFLAKEESAVMSEDFPKPSKMRRFLRAVLTGEEVRLSKGLASSGVLSTLKDCNCMIDIPAGSPGLKRGEEVCVRIL</sequence>
<dbReference type="Gene3D" id="2.40.340.10">
    <property type="entry name" value="MoeA, C-terminal, domain IV"/>
    <property type="match status" value="1"/>
</dbReference>
<comment type="caution">
    <text evidence="13">The sequence shown here is derived from an EMBL/GenBank/DDBJ whole genome shotgun (WGS) entry which is preliminary data.</text>
</comment>
<dbReference type="SUPFAM" id="SSF53448">
    <property type="entry name" value="Nucleotide-diphospho-sugar transferases"/>
    <property type="match status" value="1"/>
</dbReference>
<dbReference type="FunFam" id="2.170.190.11:FF:000001">
    <property type="entry name" value="Molybdopterin molybdenumtransferase"/>
    <property type="match status" value="1"/>
</dbReference>
<dbReference type="SUPFAM" id="SSF63882">
    <property type="entry name" value="MoeA N-terminal region -like"/>
    <property type="match status" value="1"/>
</dbReference>
<dbReference type="InterPro" id="IPR029044">
    <property type="entry name" value="Nucleotide-diphossugar_trans"/>
</dbReference>
<evidence type="ECO:0000256" key="4">
    <source>
        <dbReference type="ARBA" id="ARBA00013269"/>
    </source>
</evidence>
<dbReference type="Pfam" id="PF00994">
    <property type="entry name" value="MoCF_biosynth"/>
    <property type="match status" value="1"/>
</dbReference>
<dbReference type="InterPro" id="IPR013482">
    <property type="entry name" value="Molybde_CF_guanTrfase"/>
</dbReference>
<evidence type="ECO:0000256" key="3">
    <source>
        <dbReference type="ARBA" id="ARBA00010763"/>
    </source>
</evidence>
<comment type="function">
    <text evidence="1 10">Catalyzes the insertion of molybdate into adenylated molybdopterin with the concomitant release of AMP.</text>
</comment>
<dbReference type="GO" id="GO:0006777">
    <property type="term" value="P:Mo-molybdopterin cofactor biosynthetic process"/>
    <property type="evidence" value="ECO:0007669"/>
    <property type="project" value="UniProtKB-UniRule"/>
</dbReference>
<comment type="similarity">
    <text evidence="3 10">Belongs to the MoeA family.</text>
</comment>
<dbReference type="Gene3D" id="3.90.550.10">
    <property type="entry name" value="Spore Coat Polysaccharide Biosynthesis Protein SpsA, Chain A"/>
    <property type="match status" value="1"/>
</dbReference>
<keyword evidence="10 13" id="KW-0808">Transferase</keyword>
<dbReference type="RefSeq" id="WP_154322543.1">
    <property type="nucleotide sequence ID" value="NZ_CP045695.1"/>
</dbReference>
<dbReference type="EMBL" id="VUMB01000008">
    <property type="protein sequence ID" value="MSS39731.1"/>
    <property type="molecule type" value="Genomic_DNA"/>
</dbReference>
<dbReference type="GO" id="GO:0005829">
    <property type="term" value="C:cytosol"/>
    <property type="evidence" value="ECO:0007669"/>
    <property type="project" value="TreeGrafter"/>
</dbReference>
<dbReference type="InterPro" id="IPR036688">
    <property type="entry name" value="MoeA_C_domain_IV_sf"/>
</dbReference>
<dbReference type="PANTHER" id="PTHR10192">
    <property type="entry name" value="MOLYBDOPTERIN BIOSYNTHESIS PROTEIN"/>
    <property type="match status" value="1"/>
</dbReference>
<evidence type="ECO:0000256" key="10">
    <source>
        <dbReference type="RuleBase" id="RU365090"/>
    </source>
</evidence>
<evidence type="ECO:0000256" key="2">
    <source>
        <dbReference type="ARBA" id="ARBA00005046"/>
    </source>
</evidence>
<evidence type="ECO:0000256" key="9">
    <source>
        <dbReference type="ARBA" id="ARBA00047317"/>
    </source>
</evidence>
<dbReference type="EC" id="2.10.1.1" evidence="4 10"/>
<keyword evidence="6 10" id="KW-0500">Molybdenum</keyword>
<feature type="domain" description="MoaB/Mog" evidence="12">
    <location>
        <begin position="383"/>
        <end position="521"/>
    </location>
</feature>
<dbReference type="Pfam" id="PF03453">
    <property type="entry name" value="MoeA_N"/>
    <property type="match status" value="1"/>
</dbReference>
<dbReference type="InterPro" id="IPR025877">
    <property type="entry name" value="MobA-like_NTP_Trfase"/>
</dbReference>
<evidence type="ECO:0000256" key="5">
    <source>
        <dbReference type="ARBA" id="ARBA00021108"/>
    </source>
</evidence>
<keyword evidence="7" id="KW-0547">Nucleotide-binding</keyword>
<dbReference type="Pfam" id="PF12804">
    <property type="entry name" value="NTP_transf_3"/>
    <property type="match status" value="1"/>
</dbReference>
<dbReference type="Pfam" id="PF03454">
    <property type="entry name" value="MoeA_C"/>
    <property type="match status" value="1"/>
</dbReference>
<evidence type="ECO:0000256" key="1">
    <source>
        <dbReference type="ARBA" id="ARBA00002901"/>
    </source>
</evidence>
<dbReference type="InterPro" id="IPR036135">
    <property type="entry name" value="MoeA_linker/N_sf"/>
</dbReference>
<accession>A0A844FA87</accession>
<keyword evidence="10" id="KW-0479">Metal-binding</keyword>
<evidence type="ECO:0000256" key="6">
    <source>
        <dbReference type="ARBA" id="ARBA00022505"/>
    </source>
</evidence>
<dbReference type="UniPathway" id="UPA00344"/>
<keyword evidence="10" id="KW-0460">Magnesium</keyword>
<keyword evidence="8 10" id="KW-0501">Molybdenum cofactor biosynthesis</keyword>
<evidence type="ECO:0000256" key="11">
    <source>
        <dbReference type="SAM" id="MobiDB-lite"/>
    </source>
</evidence>
<dbReference type="InterPro" id="IPR005110">
    <property type="entry name" value="MoeA_linker/N"/>
</dbReference>
<dbReference type="Proteomes" id="UP000462363">
    <property type="component" value="Unassembled WGS sequence"/>
</dbReference>
<dbReference type="NCBIfam" id="NF045515">
    <property type="entry name" value="Glp_gephyrin"/>
    <property type="match status" value="1"/>
</dbReference>
<dbReference type="AlphaFoldDB" id="A0A844FA87"/>
<evidence type="ECO:0000313" key="13">
    <source>
        <dbReference type="EMBL" id="MSS39731.1"/>
    </source>
</evidence>
<dbReference type="SUPFAM" id="SSF53218">
    <property type="entry name" value="Molybdenum cofactor biosynthesis proteins"/>
    <property type="match status" value="1"/>
</dbReference>
<dbReference type="GO" id="GO:0016779">
    <property type="term" value="F:nucleotidyltransferase activity"/>
    <property type="evidence" value="ECO:0007669"/>
    <property type="project" value="UniProtKB-ARBA"/>
</dbReference>
<dbReference type="SMART" id="SM00852">
    <property type="entry name" value="MoCF_biosynth"/>
    <property type="match status" value="1"/>
</dbReference>
<comment type="cofactor">
    <cofactor evidence="10">
        <name>Mg(2+)</name>
        <dbReference type="ChEBI" id="CHEBI:18420"/>
    </cofactor>
</comment>
<name>A0A844FA87_CLOSV</name>
<organism evidence="13 14">
    <name type="scientific">Clostridium scindens (strain JCM 10418 / VPI 12708)</name>
    <dbReference type="NCBI Taxonomy" id="29347"/>
    <lineage>
        <taxon>Bacteria</taxon>
        <taxon>Bacillati</taxon>
        <taxon>Bacillota</taxon>
        <taxon>Clostridia</taxon>
        <taxon>Lachnospirales</taxon>
        <taxon>Lachnospiraceae</taxon>
    </lineage>
</organism>
<evidence type="ECO:0000313" key="14">
    <source>
        <dbReference type="Proteomes" id="UP000462363"/>
    </source>
</evidence>
<keyword evidence="7" id="KW-0342">GTP-binding</keyword>
<dbReference type="InterPro" id="IPR005111">
    <property type="entry name" value="MoeA_C_domain_IV"/>
</dbReference>
<dbReference type="InterPro" id="IPR001453">
    <property type="entry name" value="MoaB/Mog_dom"/>
</dbReference>
<proteinExistence type="inferred from homology"/>